<dbReference type="RefSeq" id="WP_177060925.1">
    <property type="nucleotide sequence ID" value="NZ_JACAPB010000019.1"/>
</dbReference>
<dbReference type="AlphaFoldDB" id="A0A7Y8CIV6"/>
<dbReference type="EMBL" id="JACAQD010000010">
    <property type="protein sequence ID" value="NWC32346.1"/>
    <property type="molecule type" value="Genomic_DNA"/>
</dbReference>
<evidence type="ECO:0000313" key="2">
    <source>
        <dbReference type="Proteomes" id="UP000520592"/>
    </source>
</evidence>
<sequence length="234" mass="25456">MAFPVIAGGFTLAPVANVAYDASCPADLVQIAPYVMSAFSPLMQRNFSTITLYAINPVAAGEEECHGYTAMQPQGVQIAITRITDNVSSVEKQGRYANTLAHEVFLHAANFLYNGKYGGSVAPLSSEDAAHKRIFYPADQHNDYLNVMRHVLGYLPPGQALRRAFLAEYARDVDINILHHCDDESHTEIAYQWQAQLEGAASNPNDPLWAPRGGPGDLIASASTDFMKNLIGLS</sequence>
<dbReference type="Proteomes" id="UP000520592">
    <property type="component" value="Unassembled WGS sequence"/>
</dbReference>
<comment type="caution">
    <text evidence="1">The sequence shown here is derived from an EMBL/GenBank/DDBJ whole genome shotgun (WGS) entry which is preliminary data.</text>
</comment>
<name>A0A7Y8CIV6_9PSED</name>
<organism evidence="1 2">
    <name type="scientific">Pseudomonas gingeri</name>
    <dbReference type="NCBI Taxonomy" id="117681"/>
    <lineage>
        <taxon>Bacteria</taxon>
        <taxon>Pseudomonadati</taxon>
        <taxon>Pseudomonadota</taxon>
        <taxon>Gammaproteobacteria</taxon>
        <taxon>Pseudomonadales</taxon>
        <taxon>Pseudomonadaceae</taxon>
        <taxon>Pseudomonas</taxon>
    </lineage>
</organism>
<protein>
    <submittedName>
        <fullName evidence="1">Uncharacterized protein</fullName>
    </submittedName>
</protein>
<proteinExistence type="predicted"/>
<accession>A0A7Y8CIV6</accession>
<evidence type="ECO:0000313" key="1">
    <source>
        <dbReference type="EMBL" id="NWC32346.1"/>
    </source>
</evidence>
<gene>
    <name evidence="1" type="ORF">HX876_08075</name>
</gene>
<reference evidence="1 2" key="1">
    <citation type="submission" date="2020-04" db="EMBL/GenBank/DDBJ databases">
        <title>Molecular characterization of pseudomonads from Agaricus bisporus reveal novel blotch 2 pathogens in Western Europe.</title>
        <authorList>
            <person name="Taparia T."/>
            <person name="Krijger M."/>
            <person name="Haynes E."/>
            <person name="Elpinstone J.G."/>
            <person name="Noble R."/>
            <person name="Van Der Wolf J."/>
        </authorList>
    </citation>
    <scope>NUCLEOTIDE SEQUENCE [LARGE SCALE GENOMIC DNA]</scope>
    <source>
        <strain evidence="1 2">IPO3737</strain>
    </source>
</reference>